<protein>
    <submittedName>
        <fullName evidence="2">Uncharacterized protein</fullName>
    </submittedName>
</protein>
<dbReference type="EMBL" id="LMTZ01000089">
    <property type="protein sequence ID" value="KST67279.1"/>
    <property type="molecule type" value="Genomic_DNA"/>
</dbReference>
<name>A0A0V7ZT21_9CYAN</name>
<comment type="caution">
    <text evidence="2">The sequence shown here is derived from an EMBL/GenBank/DDBJ whole genome shotgun (WGS) entry which is preliminary data.</text>
</comment>
<dbReference type="AlphaFoldDB" id="A0A0V7ZT21"/>
<evidence type="ECO:0000256" key="1">
    <source>
        <dbReference type="SAM" id="MobiDB-lite"/>
    </source>
</evidence>
<dbReference type="Proteomes" id="UP000053372">
    <property type="component" value="Unassembled WGS sequence"/>
</dbReference>
<dbReference type="RefSeq" id="WP_058183707.1">
    <property type="nucleotide sequence ID" value="NZ_LMTZ01000089.1"/>
</dbReference>
<evidence type="ECO:0000313" key="3">
    <source>
        <dbReference type="Proteomes" id="UP000053372"/>
    </source>
</evidence>
<sequence>MNFLKQVQNLLKQEVLQRKGRISGYLLSQSNEIHLQTTISRLENIKQSPQQNSTLTNCATSPDPNTSSTIVGQIEP</sequence>
<organism evidence="2 3">
    <name type="scientific">Mastigocoleus testarum BC008</name>
    <dbReference type="NCBI Taxonomy" id="371196"/>
    <lineage>
        <taxon>Bacteria</taxon>
        <taxon>Bacillati</taxon>
        <taxon>Cyanobacteriota</taxon>
        <taxon>Cyanophyceae</taxon>
        <taxon>Nostocales</taxon>
        <taxon>Hapalosiphonaceae</taxon>
        <taxon>Mastigocoleus</taxon>
    </lineage>
</organism>
<gene>
    <name evidence="2" type="ORF">BC008_29265</name>
</gene>
<reference evidence="2 3" key="1">
    <citation type="journal article" date="2015" name="Genome Announc.">
        <title>Draft Genome of the Euendolithic (true boring) Cyanobacterium Mastigocoleus testarum strain BC008.</title>
        <authorList>
            <person name="Guida B.S."/>
            <person name="Garcia-Pichel F."/>
        </authorList>
    </citation>
    <scope>NUCLEOTIDE SEQUENCE [LARGE SCALE GENOMIC DNA]</scope>
    <source>
        <strain evidence="2 3">BC008</strain>
    </source>
</reference>
<evidence type="ECO:0000313" key="2">
    <source>
        <dbReference type="EMBL" id="KST67279.1"/>
    </source>
</evidence>
<keyword evidence="3" id="KW-1185">Reference proteome</keyword>
<feature type="region of interest" description="Disordered" evidence="1">
    <location>
        <begin position="49"/>
        <end position="76"/>
    </location>
</feature>
<accession>A0A0V7ZT21</accession>
<proteinExistence type="predicted"/>